<dbReference type="STRING" id="1943.AQJ64_33735"/>
<feature type="transmembrane region" description="Helical" evidence="2">
    <location>
        <begin position="51"/>
        <end position="72"/>
    </location>
</feature>
<proteinExistence type="predicted"/>
<accession>A0A101SP99</accession>
<dbReference type="EMBL" id="LMWW01000060">
    <property type="protein sequence ID" value="KUN77493.1"/>
    <property type="molecule type" value="Genomic_DNA"/>
</dbReference>
<sequence>MDGGDGVDGGDRVFEEQLRELLVRDADIVRPAPAPYPAIRRQGMAERRRRMTAVGAALVALTVVPVGAYAWAGGGGGQSVDSATPMTSVSAPHGPGASPEATAAGDGPGRPASDAQLLDGITFAQAADGLEKCLKAENVGSITGMSGKAADYRIILAAKSTGDSNSPGDGFHVVAVRNEQSESRLICDIKDGEASGVSVSSRDAAAPDAGPVVPDPNGGRLYQQSFIDKGHWKLPFRWAAIGYVNSSVARVTVSYGDSTVDPAVLDHGWYIAYGILNEQVDLAPHVMGYDAAGKLVYDSDTDKTYDRALP</sequence>
<keyword evidence="2" id="KW-0812">Transmembrane</keyword>
<dbReference type="Proteomes" id="UP000052982">
    <property type="component" value="Unassembled WGS sequence"/>
</dbReference>
<keyword evidence="2" id="KW-1133">Transmembrane helix</keyword>
<evidence type="ECO:0000313" key="3">
    <source>
        <dbReference type="EMBL" id="KUN77493.1"/>
    </source>
</evidence>
<dbReference type="RefSeq" id="WP_055631410.1">
    <property type="nucleotide sequence ID" value="NZ_JBIRRP010000006.1"/>
</dbReference>
<feature type="compositionally biased region" description="Polar residues" evidence="1">
    <location>
        <begin position="79"/>
        <end position="90"/>
    </location>
</feature>
<reference evidence="3 4" key="1">
    <citation type="submission" date="2015-10" db="EMBL/GenBank/DDBJ databases">
        <title>Draft genome sequence of Streptomyces griseoruber DSM 40281, type strain for the species Streptomyces griseoruber.</title>
        <authorList>
            <person name="Ruckert C."/>
            <person name="Winkler A."/>
            <person name="Kalinowski J."/>
            <person name="Kampfer P."/>
            <person name="Glaeser S."/>
        </authorList>
    </citation>
    <scope>NUCLEOTIDE SEQUENCE [LARGE SCALE GENOMIC DNA]</scope>
    <source>
        <strain evidence="3 4">DSM 40281</strain>
    </source>
</reference>
<keyword evidence="4" id="KW-1185">Reference proteome</keyword>
<gene>
    <name evidence="3" type="ORF">AQJ64_33735</name>
</gene>
<keyword evidence="2" id="KW-0472">Membrane</keyword>
<protein>
    <submittedName>
        <fullName evidence="3">Uncharacterized protein</fullName>
    </submittedName>
</protein>
<evidence type="ECO:0000256" key="2">
    <source>
        <dbReference type="SAM" id="Phobius"/>
    </source>
</evidence>
<evidence type="ECO:0000313" key="4">
    <source>
        <dbReference type="Proteomes" id="UP000052982"/>
    </source>
</evidence>
<dbReference type="AlphaFoldDB" id="A0A101SP99"/>
<dbReference type="OrthoDB" id="4328110at2"/>
<name>A0A101SP99_9ACTN</name>
<comment type="caution">
    <text evidence="3">The sequence shown here is derived from an EMBL/GenBank/DDBJ whole genome shotgun (WGS) entry which is preliminary data.</text>
</comment>
<organism evidence="3 4">
    <name type="scientific">Streptomyces griseoruber</name>
    <dbReference type="NCBI Taxonomy" id="1943"/>
    <lineage>
        <taxon>Bacteria</taxon>
        <taxon>Bacillati</taxon>
        <taxon>Actinomycetota</taxon>
        <taxon>Actinomycetes</taxon>
        <taxon>Kitasatosporales</taxon>
        <taxon>Streptomycetaceae</taxon>
        <taxon>Streptomyces</taxon>
    </lineage>
</organism>
<feature type="region of interest" description="Disordered" evidence="1">
    <location>
        <begin position="75"/>
        <end position="114"/>
    </location>
</feature>
<evidence type="ECO:0000256" key="1">
    <source>
        <dbReference type="SAM" id="MobiDB-lite"/>
    </source>
</evidence>